<keyword evidence="9" id="KW-1185">Reference proteome</keyword>
<sequence>MRRLLPERSTLVQIGVLSWLAVVYVALWGDLSVANVLAGLAIGAVIMLALPLPRLPVAGRVHLLSLIQLIAVSVYYALESSLQIAWFAIRPAPPPISGVLRVRLAIKSDLVLVLCTDLLNVIPGTMVLEIDRERRLVYVHVLDVSSEAAVAHFHRTTRRLEQLLIDSFERPAEWDDTAWQKEGTS</sequence>
<feature type="transmembrane region" description="Helical" evidence="7">
    <location>
        <begin position="33"/>
        <end position="52"/>
    </location>
</feature>
<dbReference type="OrthoDB" id="3556991at2"/>
<evidence type="ECO:0000313" key="9">
    <source>
        <dbReference type="Proteomes" id="UP000266677"/>
    </source>
</evidence>
<dbReference type="AlphaFoldDB" id="A0A3A4KD80"/>
<name>A0A3A4KD80_9NOCA</name>
<organism evidence="8 9">
    <name type="scientific">Nocardia panacis</name>
    <dbReference type="NCBI Taxonomy" id="2340916"/>
    <lineage>
        <taxon>Bacteria</taxon>
        <taxon>Bacillati</taxon>
        <taxon>Actinomycetota</taxon>
        <taxon>Actinomycetes</taxon>
        <taxon>Mycobacteriales</taxon>
        <taxon>Nocardiaceae</taxon>
        <taxon>Nocardia</taxon>
    </lineage>
</organism>
<keyword evidence="6 7" id="KW-0472">Membrane</keyword>
<feature type="transmembrane region" description="Helical" evidence="7">
    <location>
        <begin position="9"/>
        <end position="27"/>
    </location>
</feature>
<evidence type="ECO:0000256" key="2">
    <source>
        <dbReference type="ARBA" id="ARBA00006228"/>
    </source>
</evidence>
<dbReference type="PANTHER" id="PTHR34584:SF1">
    <property type="entry name" value="NA(+)_H(+) ANTIPORTER SUBUNIT E1"/>
    <property type="match status" value="1"/>
</dbReference>
<dbReference type="GO" id="GO:0008324">
    <property type="term" value="F:monoatomic cation transmembrane transporter activity"/>
    <property type="evidence" value="ECO:0007669"/>
    <property type="project" value="InterPro"/>
</dbReference>
<evidence type="ECO:0000256" key="6">
    <source>
        <dbReference type="ARBA" id="ARBA00023136"/>
    </source>
</evidence>
<dbReference type="EMBL" id="QZFU01000016">
    <property type="protein sequence ID" value="RJO76671.1"/>
    <property type="molecule type" value="Genomic_DNA"/>
</dbReference>
<keyword evidence="3" id="KW-1003">Cell membrane</keyword>
<keyword evidence="4 7" id="KW-0812">Transmembrane</keyword>
<comment type="caution">
    <text evidence="8">The sequence shown here is derived from an EMBL/GenBank/DDBJ whole genome shotgun (WGS) entry which is preliminary data.</text>
</comment>
<comment type="similarity">
    <text evidence="2">Belongs to the CPA3 antiporters (TC 2.A.63) subunit E family.</text>
</comment>
<dbReference type="GO" id="GO:0005886">
    <property type="term" value="C:plasma membrane"/>
    <property type="evidence" value="ECO:0007669"/>
    <property type="project" value="UniProtKB-SubCell"/>
</dbReference>
<dbReference type="PANTHER" id="PTHR34584">
    <property type="entry name" value="NA(+)/H(+) ANTIPORTER SUBUNIT E1"/>
    <property type="match status" value="1"/>
</dbReference>
<comment type="subcellular location">
    <subcellularLocation>
        <location evidence="1">Cell membrane</location>
        <topology evidence="1">Multi-pass membrane protein</topology>
    </subcellularLocation>
</comment>
<dbReference type="NCBIfam" id="NF006521">
    <property type="entry name" value="PRK08965.1-5"/>
    <property type="match status" value="1"/>
</dbReference>
<accession>A0A3A4KD80</accession>
<dbReference type="Pfam" id="PF01899">
    <property type="entry name" value="MNHE"/>
    <property type="match status" value="1"/>
</dbReference>
<evidence type="ECO:0000313" key="8">
    <source>
        <dbReference type="EMBL" id="RJO76671.1"/>
    </source>
</evidence>
<keyword evidence="5 7" id="KW-1133">Transmembrane helix</keyword>
<evidence type="ECO:0000256" key="4">
    <source>
        <dbReference type="ARBA" id="ARBA00022692"/>
    </source>
</evidence>
<dbReference type="RefSeq" id="WP_120039593.1">
    <property type="nucleotide sequence ID" value="NZ_QZFU01000016.1"/>
</dbReference>
<evidence type="ECO:0000256" key="7">
    <source>
        <dbReference type="SAM" id="Phobius"/>
    </source>
</evidence>
<protein>
    <submittedName>
        <fullName evidence="8">Na+/H+ antiporter subunit E</fullName>
    </submittedName>
</protein>
<reference evidence="8 9" key="1">
    <citation type="submission" date="2018-09" db="EMBL/GenBank/DDBJ databases">
        <title>YIM PH21274 draft genome.</title>
        <authorList>
            <person name="Miao C."/>
        </authorList>
    </citation>
    <scope>NUCLEOTIDE SEQUENCE [LARGE SCALE GENOMIC DNA]</scope>
    <source>
        <strain evidence="8 9">YIM PH 21724</strain>
    </source>
</reference>
<evidence type="ECO:0000256" key="1">
    <source>
        <dbReference type="ARBA" id="ARBA00004651"/>
    </source>
</evidence>
<dbReference type="InterPro" id="IPR002758">
    <property type="entry name" value="Cation_antiport_E"/>
</dbReference>
<proteinExistence type="inferred from homology"/>
<gene>
    <name evidence="8" type="ORF">D5S18_10375</name>
</gene>
<evidence type="ECO:0000256" key="3">
    <source>
        <dbReference type="ARBA" id="ARBA00022475"/>
    </source>
</evidence>
<dbReference type="Proteomes" id="UP000266677">
    <property type="component" value="Unassembled WGS sequence"/>
</dbReference>
<evidence type="ECO:0000256" key="5">
    <source>
        <dbReference type="ARBA" id="ARBA00022989"/>
    </source>
</evidence>